<proteinExistence type="inferred from homology"/>
<comment type="function">
    <text evidence="6">RNaseP catalyzes the removal of the 5'-leader sequence from pre-tRNA to produce the mature 5'-terminus. It can also cleave other RNA substrates such as 4.5S RNA. The protein component plays an auxiliary but essential role in vivo by binding to the 5'-leader sequence and broadening the substrate specificity of the ribozyme.</text>
</comment>
<keyword evidence="1 6" id="KW-0819">tRNA processing</keyword>
<dbReference type="EC" id="3.1.26.5" evidence="6 7"/>
<evidence type="ECO:0000256" key="2">
    <source>
        <dbReference type="ARBA" id="ARBA00022722"/>
    </source>
</evidence>
<name>A0A9D9GZ36_9BACT</name>
<dbReference type="InterPro" id="IPR000100">
    <property type="entry name" value="RNase_P"/>
</dbReference>
<dbReference type="SUPFAM" id="SSF54211">
    <property type="entry name" value="Ribosomal protein S5 domain 2-like"/>
    <property type="match status" value="1"/>
</dbReference>
<evidence type="ECO:0000313" key="8">
    <source>
        <dbReference type="EMBL" id="MBO8430386.1"/>
    </source>
</evidence>
<dbReference type="HAMAP" id="MF_00227">
    <property type="entry name" value="RNase_P"/>
    <property type="match status" value="1"/>
</dbReference>
<gene>
    <name evidence="6 8" type="primary">rnpA</name>
    <name evidence="8" type="ORF">IAC76_03290</name>
</gene>
<protein>
    <recommendedName>
        <fullName evidence="6 7">Ribonuclease P protein component</fullName>
        <shortName evidence="6">RNase P protein</shortName>
        <shortName evidence="6">RNaseP protein</shortName>
        <ecNumber evidence="6 7">3.1.26.5</ecNumber>
    </recommendedName>
    <alternativeName>
        <fullName evidence="6">Protein C5</fullName>
    </alternativeName>
</protein>
<evidence type="ECO:0000256" key="7">
    <source>
        <dbReference type="NCBIfam" id="TIGR00188"/>
    </source>
</evidence>
<dbReference type="InterPro" id="IPR020568">
    <property type="entry name" value="Ribosomal_Su5_D2-typ_SF"/>
</dbReference>
<dbReference type="GO" id="GO:0004526">
    <property type="term" value="F:ribonuclease P activity"/>
    <property type="evidence" value="ECO:0007669"/>
    <property type="project" value="UniProtKB-UniRule"/>
</dbReference>
<comment type="subunit">
    <text evidence="6">Consists of a catalytic RNA component (M1 or rnpB) and a protein subunit.</text>
</comment>
<dbReference type="Proteomes" id="UP000823632">
    <property type="component" value="Unassembled WGS sequence"/>
</dbReference>
<dbReference type="Gene3D" id="3.30.230.10">
    <property type="match status" value="1"/>
</dbReference>
<evidence type="ECO:0000256" key="3">
    <source>
        <dbReference type="ARBA" id="ARBA00022759"/>
    </source>
</evidence>
<keyword evidence="2 6" id="KW-0540">Nuclease</keyword>
<evidence type="ECO:0000256" key="1">
    <source>
        <dbReference type="ARBA" id="ARBA00022694"/>
    </source>
</evidence>
<comment type="catalytic activity">
    <reaction evidence="6">
        <text>Endonucleolytic cleavage of RNA, removing 5'-extranucleotides from tRNA precursor.</text>
        <dbReference type="EC" id="3.1.26.5"/>
    </reaction>
</comment>
<sequence>MLKKQFRLKNKAAFTATYRIKNSRHSGGLTLFIGKKKKEDYPTRVGFVVSKKVSKRSVKRNRLKRLMRESYRLLQKDNSLGNSQDFISLIFVGHERALGKTFDEIQKIVKKLLEEI</sequence>
<keyword evidence="5 6" id="KW-0694">RNA-binding</keyword>
<dbReference type="PANTHER" id="PTHR33992:SF1">
    <property type="entry name" value="RIBONUCLEASE P PROTEIN COMPONENT"/>
    <property type="match status" value="1"/>
</dbReference>
<dbReference type="NCBIfam" id="TIGR00188">
    <property type="entry name" value="rnpA"/>
    <property type="match status" value="1"/>
</dbReference>
<evidence type="ECO:0000313" key="9">
    <source>
        <dbReference type="Proteomes" id="UP000823632"/>
    </source>
</evidence>
<dbReference type="GO" id="GO:0042781">
    <property type="term" value="F:3'-tRNA processing endoribonuclease activity"/>
    <property type="evidence" value="ECO:0007669"/>
    <property type="project" value="TreeGrafter"/>
</dbReference>
<dbReference type="AlphaFoldDB" id="A0A9D9GZ36"/>
<dbReference type="EMBL" id="JADIND010000073">
    <property type="protein sequence ID" value="MBO8430386.1"/>
    <property type="molecule type" value="Genomic_DNA"/>
</dbReference>
<organism evidence="8 9">
    <name type="scientific">Candidatus Scatousia excrementipullorum</name>
    <dbReference type="NCBI Taxonomy" id="2840936"/>
    <lineage>
        <taxon>Bacteria</taxon>
        <taxon>Candidatus Scatousia</taxon>
    </lineage>
</organism>
<evidence type="ECO:0000256" key="4">
    <source>
        <dbReference type="ARBA" id="ARBA00022801"/>
    </source>
</evidence>
<reference evidence="8" key="2">
    <citation type="journal article" date="2021" name="PeerJ">
        <title>Extensive microbial diversity within the chicken gut microbiome revealed by metagenomics and culture.</title>
        <authorList>
            <person name="Gilroy R."/>
            <person name="Ravi A."/>
            <person name="Getino M."/>
            <person name="Pursley I."/>
            <person name="Horton D.L."/>
            <person name="Alikhan N.F."/>
            <person name="Baker D."/>
            <person name="Gharbi K."/>
            <person name="Hall N."/>
            <person name="Watson M."/>
            <person name="Adriaenssens E.M."/>
            <person name="Foster-Nyarko E."/>
            <person name="Jarju S."/>
            <person name="Secka A."/>
            <person name="Antonio M."/>
            <person name="Oren A."/>
            <person name="Chaudhuri R.R."/>
            <person name="La Ragione R."/>
            <person name="Hildebrand F."/>
            <person name="Pallen M.J."/>
        </authorList>
    </citation>
    <scope>NUCLEOTIDE SEQUENCE</scope>
    <source>
        <strain evidence="8">10192</strain>
    </source>
</reference>
<keyword evidence="3 6" id="KW-0255">Endonuclease</keyword>
<dbReference type="PANTHER" id="PTHR33992">
    <property type="entry name" value="RIBONUCLEASE P PROTEIN COMPONENT"/>
    <property type="match status" value="1"/>
</dbReference>
<keyword evidence="4 6" id="KW-0378">Hydrolase</keyword>
<dbReference type="GO" id="GO:0001682">
    <property type="term" value="P:tRNA 5'-leader removal"/>
    <property type="evidence" value="ECO:0007669"/>
    <property type="project" value="UniProtKB-UniRule"/>
</dbReference>
<reference evidence="8" key="1">
    <citation type="submission" date="2020-10" db="EMBL/GenBank/DDBJ databases">
        <authorList>
            <person name="Gilroy R."/>
        </authorList>
    </citation>
    <scope>NUCLEOTIDE SEQUENCE</scope>
    <source>
        <strain evidence="8">10192</strain>
    </source>
</reference>
<comment type="caution">
    <text evidence="8">The sequence shown here is derived from an EMBL/GenBank/DDBJ whole genome shotgun (WGS) entry which is preliminary data.</text>
</comment>
<dbReference type="GO" id="GO:0000049">
    <property type="term" value="F:tRNA binding"/>
    <property type="evidence" value="ECO:0007669"/>
    <property type="project" value="UniProtKB-UniRule"/>
</dbReference>
<evidence type="ECO:0000256" key="6">
    <source>
        <dbReference type="HAMAP-Rule" id="MF_00227"/>
    </source>
</evidence>
<evidence type="ECO:0000256" key="5">
    <source>
        <dbReference type="ARBA" id="ARBA00022884"/>
    </source>
</evidence>
<dbReference type="Pfam" id="PF00825">
    <property type="entry name" value="Ribonuclease_P"/>
    <property type="match status" value="1"/>
</dbReference>
<dbReference type="GO" id="GO:0030677">
    <property type="term" value="C:ribonuclease P complex"/>
    <property type="evidence" value="ECO:0007669"/>
    <property type="project" value="TreeGrafter"/>
</dbReference>
<dbReference type="InterPro" id="IPR014721">
    <property type="entry name" value="Ribsml_uS5_D2-typ_fold_subgr"/>
</dbReference>
<comment type="similarity">
    <text evidence="6">Belongs to the RnpA family.</text>
</comment>
<accession>A0A9D9GZ36</accession>